<dbReference type="Proteomes" id="UP000414233">
    <property type="component" value="Unassembled WGS sequence"/>
</dbReference>
<dbReference type="Pfam" id="PF13296">
    <property type="entry name" value="T6SS_Vgr"/>
    <property type="match status" value="1"/>
</dbReference>
<evidence type="ECO:0000313" key="4">
    <source>
        <dbReference type="Proteomes" id="UP000414233"/>
    </source>
</evidence>
<organism evidence="3 4">
    <name type="scientific">Pandoraea terrae</name>
    <dbReference type="NCBI Taxonomy" id="1537710"/>
    <lineage>
        <taxon>Bacteria</taxon>
        <taxon>Pseudomonadati</taxon>
        <taxon>Pseudomonadota</taxon>
        <taxon>Betaproteobacteria</taxon>
        <taxon>Burkholderiales</taxon>
        <taxon>Burkholderiaceae</taxon>
        <taxon>Pandoraea</taxon>
    </lineage>
</organism>
<evidence type="ECO:0000259" key="2">
    <source>
        <dbReference type="Pfam" id="PF13296"/>
    </source>
</evidence>
<dbReference type="SUPFAM" id="SSF69255">
    <property type="entry name" value="gp5 N-terminal domain-like"/>
    <property type="match status" value="1"/>
</dbReference>
<dbReference type="EC" id="6.3.2.-" evidence="3"/>
<dbReference type="InterPro" id="IPR028244">
    <property type="entry name" value="T6SS_Rhs_Vgr_dom"/>
</dbReference>
<sequence>MQTLQDVLQYPSARLTQHLRLSIGTLDTPIDVLSFRLEEGFNETYVADITVTSINKAIDAAACVGRRATFAIDEEAAVPSMPGLVTPVVEPARIVHGVVTQWERVKASRDEATYRLRIEPRVALLEQVHDSGLFQNKSLKELITELVVDRKRFDSYDVEFALEDAQEQFEQTVMYEETVWNFISRHCLRAGFYYYFKQGREGAGPRRDTIVFGNNPAGYVRALDVPMMPYSGLSGNWHEAVLAISEVRTLVPSTVELREHNYRTPADPLKVESRIASDDLSAYGSVNRSAEHHHTAEIGEMLADARRDELIARQTTFNGKSNVLGMMPGMVVRLTNHPLPGAEHGVVITRLVTKGSRSEPVINEFEAIPSHLTYRAEYIPEKHWRWVAGTLVGVVESGDEQPYAWLDEHGRYRVKPHFLRNAGKRGMNSMPLRLLRPAASYQGGFHSPLLPGTEVRLQCTNGDVDRMYIAGALHDDAHPDIVHGKAGWYSRAVWRSPLLGAKIRMEDLKDREGVKIATVYAKSSVSLGYLVDNQKKKRGEGFELTTEGWGTVRAAKGLMLSADSLSSPAAPQLEMQAALKELQSALSRVTTLVNATAQAEAAPADKEMQAGLMNALDQLKSAGLIASASGGIALATPRSIQQAAGENVFASAGKHVDISAMKRITLAAGELISLCAHKLGLKLFAAKGKVEIQAQSDALDLLAEKQLRVASTSADVLVSGKTKAVMASSGACVKMENGSVDFMCTGEFTIKAASFRFEGPDGVSISLPALPKSDLSPPDDGYALSH</sequence>
<accession>A0A5E4TCJ4</accession>
<dbReference type="Gene3D" id="3.55.50.10">
    <property type="entry name" value="Baseplate protein-like domains"/>
    <property type="match status" value="1"/>
</dbReference>
<evidence type="ECO:0000259" key="1">
    <source>
        <dbReference type="Pfam" id="PF10106"/>
    </source>
</evidence>
<gene>
    <name evidence="3" type="primary">vgrG1_2</name>
    <name evidence="3" type="ORF">PTE30175_01288</name>
</gene>
<proteinExistence type="predicted"/>
<dbReference type="AlphaFoldDB" id="A0A5E4TCJ4"/>
<keyword evidence="4" id="KW-1185">Reference proteome</keyword>
<keyword evidence="3" id="KW-0436">Ligase</keyword>
<name>A0A5E4TCJ4_9BURK</name>
<reference evidence="3 4" key="1">
    <citation type="submission" date="2019-08" db="EMBL/GenBank/DDBJ databases">
        <authorList>
            <person name="Peeters C."/>
        </authorList>
    </citation>
    <scope>NUCLEOTIDE SEQUENCE [LARGE SCALE GENOMIC DNA]</scope>
    <source>
        <strain evidence="3 4">LMG 30175</strain>
    </source>
</reference>
<dbReference type="NCBIfam" id="TIGR01646">
    <property type="entry name" value="vgr_GE"/>
    <property type="match status" value="1"/>
</dbReference>
<evidence type="ECO:0000313" key="3">
    <source>
        <dbReference type="EMBL" id="VVD85635.1"/>
    </source>
</evidence>
<dbReference type="Pfam" id="PF05954">
    <property type="entry name" value="Phage_GPD"/>
    <property type="match status" value="1"/>
</dbReference>
<feature type="domain" description="Putative type VI secretion system Rhs element associated Vgr" evidence="2">
    <location>
        <begin position="502"/>
        <end position="594"/>
    </location>
</feature>
<dbReference type="InterPro" id="IPR037026">
    <property type="entry name" value="Vgr_OB-fold_dom_sf"/>
</dbReference>
<dbReference type="Gene3D" id="2.40.50.230">
    <property type="entry name" value="Gp5 N-terminal domain"/>
    <property type="match status" value="1"/>
</dbReference>
<dbReference type="Gene3D" id="2.30.110.50">
    <property type="match status" value="1"/>
</dbReference>
<dbReference type="Pfam" id="PF10106">
    <property type="entry name" value="DUF2345"/>
    <property type="match status" value="1"/>
</dbReference>
<dbReference type="RefSeq" id="WP_191628872.1">
    <property type="nucleotide sequence ID" value="NZ_CABPRZ010000004.1"/>
</dbReference>
<dbReference type="EMBL" id="CABPRZ010000004">
    <property type="protein sequence ID" value="VVD85635.1"/>
    <property type="molecule type" value="Genomic_DNA"/>
</dbReference>
<dbReference type="InterPro" id="IPR006533">
    <property type="entry name" value="T6SS_Vgr_RhsGE"/>
</dbReference>
<protein>
    <submittedName>
        <fullName evidence="3">Actin cross-linking toxin VgrG1</fullName>
        <ecNumber evidence="3">6.3.2.-</ecNumber>
    </submittedName>
</protein>
<dbReference type="InterPro" id="IPR018769">
    <property type="entry name" value="VgrG2_DUF2345"/>
</dbReference>
<feature type="domain" description="DUF2345" evidence="1">
    <location>
        <begin position="614"/>
        <end position="761"/>
    </location>
</feature>
<dbReference type="SUPFAM" id="SSF69279">
    <property type="entry name" value="Phage tail proteins"/>
    <property type="match status" value="2"/>
</dbReference>
<dbReference type="GO" id="GO:0016874">
    <property type="term" value="F:ligase activity"/>
    <property type="evidence" value="ECO:0007669"/>
    <property type="project" value="UniProtKB-KW"/>
</dbReference>
<dbReference type="Gene3D" id="4.10.220.110">
    <property type="match status" value="1"/>
</dbReference>